<dbReference type="PANTHER" id="PTHR43133:SF8">
    <property type="entry name" value="RNA POLYMERASE SIGMA FACTOR HI_1459-RELATED"/>
    <property type="match status" value="1"/>
</dbReference>
<reference evidence="6 7" key="1">
    <citation type="submission" date="2018-11" db="EMBL/GenBank/DDBJ databases">
        <title>Species Designations Belie Phenotypic and Genotypic Heterogeneity in Oral Streptococci.</title>
        <authorList>
            <person name="Velsko I."/>
        </authorList>
    </citation>
    <scope>NUCLEOTIDE SEQUENCE [LARGE SCALE GENOMIC DNA]</scope>
    <source>
        <strain evidence="6 7">BCC13</strain>
    </source>
</reference>
<evidence type="ECO:0000256" key="3">
    <source>
        <dbReference type="ARBA" id="ARBA00023082"/>
    </source>
</evidence>
<dbReference type="CDD" id="cd06171">
    <property type="entry name" value="Sigma70_r4"/>
    <property type="match status" value="1"/>
</dbReference>
<dbReference type="EMBL" id="RJPU01000002">
    <property type="protein sequence ID" value="RSJ96017.1"/>
    <property type="molecule type" value="Genomic_DNA"/>
</dbReference>
<dbReference type="InterPro" id="IPR013249">
    <property type="entry name" value="RNA_pol_sigma70_r4_t2"/>
</dbReference>
<keyword evidence="5" id="KW-0804">Transcription</keyword>
<dbReference type="InterPro" id="IPR013324">
    <property type="entry name" value="RNA_pol_sigma_r3/r4-like"/>
</dbReference>
<dbReference type="GO" id="GO:0003677">
    <property type="term" value="F:DNA binding"/>
    <property type="evidence" value="ECO:0007669"/>
    <property type="project" value="UniProtKB-KW"/>
</dbReference>
<keyword evidence="4" id="KW-0238">DNA-binding</keyword>
<dbReference type="PANTHER" id="PTHR43133">
    <property type="entry name" value="RNA POLYMERASE ECF-TYPE SIGMA FACTO"/>
    <property type="match status" value="1"/>
</dbReference>
<evidence type="ECO:0000313" key="7">
    <source>
        <dbReference type="Proteomes" id="UP000278843"/>
    </source>
</evidence>
<organism evidence="6 7">
    <name type="scientific">Streptococcus cristatus</name>
    <dbReference type="NCBI Taxonomy" id="45634"/>
    <lineage>
        <taxon>Bacteria</taxon>
        <taxon>Bacillati</taxon>
        <taxon>Bacillota</taxon>
        <taxon>Bacilli</taxon>
        <taxon>Lactobacillales</taxon>
        <taxon>Streptococcaceae</taxon>
        <taxon>Streptococcus</taxon>
    </lineage>
</organism>
<dbReference type="Gene3D" id="1.10.1740.10">
    <property type="match status" value="1"/>
</dbReference>
<dbReference type="Pfam" id="PF08281">
    <property type="entry name" value="Sigma70_r4_2"/>
    <property type="match status" value="1"/>
</dbReference>
<accession>A0A0F2CS93</accession>
<dbReference type="InterPro" id="IPR039425">
    <property type="entry name" value="RNA_pol_sigma-70-like"/>
</dbReference>
<dbReference type="NCBIfam" id="TIGR02937">
    <property type="entry name" value="sigma70-ECF"/>
    <property type="match status" value="1"/>
</dbReference>
<dbReference type="Pfam" id="PF04542">
    <property type="entry name" value="Sigma70_r2"/>
    <property type="match status" value="1"/>
</dbReference>
<evidence type="ECO:0000313" key="6">
    <source>
        <dbReference type="EMBL" id="RSJ96017.1"/>
    </source>
</evidence>
<keyword evidence="3" id="KW-0731">Sigma factor</keyword>
<dbReference type="InterPro" id="IPR007627">
    <property type="entry name" value="RNA_pol_sigma70_r2"/>
</dbReference>
<dbReference type="GO" id="GO:0016987">
    <property type="term" value="F:sigma factor activity"/>
    <property type="evidence" value="ECO:0007669"/>
    <property type="project" value="UniProtKB-KW"/>
</dbReference>
<name>A0A0F2CS93_STRCR</name>
<protein>
    <submittedName>
        <fullName evidence="6">RNA polymerase sigma factor YlaC</fullName>
    </submittedName>
</protein>
<comment type="similarity">
    <text evidence="1">Belongs to the sigma-70 factor family. ECF subfamily.</text>
</comment>
<dbReference type="SUPFAM" id="SSF88659">
    <property type="entry name" value="Sigma3 and sigma4 domains of RNA polymerase sigma factors"/>
    <property type="match status" value="1"/>
</dbReference>
<dbReference type="SUPFAM" id="SSF88946">
    <property type="entry name" value="Sigma2 domain of RNA polymerase sigma factors"/>
    <property type="match status" value="1"/>
</dbReference>
<dbReference type="AlphaFoldDB" id="A0A0F2CS93"/>
<dbReference type="GO" id="GO:0006352">
    <property type="term" value="P:DNA-templated transcription initiation"/>
    <property type="evidence" value="ECO:0007669"/>
    <property type="project" value="InterPro"/>
</dbReference>
<evidence type="ECO:0000256" key="1">
    <source>
        <dbReference type="ARBA" id="ARBA00010641"/>
    </source>
</evidence>
<evidence type="ECO:0000256" key="4">
    <source>
        <dbReference type="ARBA" id="ARBA00023125"/>
    </source>
</evidence>
<dbReference type="Proteomes" id="UP000278843">
    <property type="component" value="Unassembled WGS sequence"/>
</dbReference>
<keyword evidence="2" id="KW-0805">Transcription regulation</keyword>
<sequence length="203" mass="24563">MKSSSCELWIRKTFYYYSAFLRNASKERFEEKLWGGEIIKLDEYENILIGFAREIVFYLQKSGASKAEAEDVVQDVFVKMLETDLVIPAEKMRAWMYRVSIRRYIDRYRRDQHYLEILQKEFFKQDVIQPFENDHYELLRLTIEELPTKEAMLLDLYYFQNFTVKEIAQIMSYSVSKVKVQLMRSRIKLRHKLEKKGYKNGNI</sequence>
<evidence type="ECO:0000256" key="5">
    <source>
        <dbReference type="ARBA" id="ARBA00023163"/>
    </source>
</evidence>
<dbReference type="InterPro" id="IPR036388">
    <property type="entry name" value="WH-like_DNA-bd_sf"/>
</dbReference>
<dbReference type="InterPro" id="IPR013325">
    <property type="entry name" value="RNA_pol_sigma_r2"/>
</dbReference>
<dbReference type="InterPro" id="IPR014284">
    <property type="entry name" value="RNA_pol_sigma-70_dom"/>
</dbReference>
<dbReference type="Gene3D" id="1.10.10.10">
    <property type="entry name" value="Winged helix-like DNA-binding domain superfamily/Winged helix DNA-binding domain"/>
    <property type="match status" value="1"/>
</dbReference>
<gene>
    <name evidence="6" type="primary">ylaC</name>
    <name evidence="6" type="ORF">D8790_03720</name>
</gene>
<evidence type="ECO:0000256" key="2">
    <source>
        <dbReference type="ARBA" id="ARBA00023015"/>
    </source>
</evidence>
<comment type="caution">
    <text evidence="6">The sequence shown here is derived from an EMBL/GenBank/DDBJ whole genome shotgun (WGS) entry which is preliminary data.</text>
</comment>
<proteinExistence type="inferred from homology"/>